<evidence type="ECO:0000259" key="6">
    <source>
        <dbReference type="SMART" id="SM00861"/>
    </source>
</evidence>
<dbReference type="Proteomes" id="UP000245383">
    <property type="component" value="Unassembled WGS sequence"/>
</dbReference>
<accession>A0A2T9YPY1</accession>
<dbReference type="CDD" id="cd07036">
    <property type="entry name" value="TPP_PYR_E1-PDHc-beta_like"/>
    <property type="match status" value="1"/>
</dbReference>
<evidence type="ECO:0000313" key="7">
    <source>
        <dbReference type="EMBL" id="PVU94413.1"/>
    </source>
</evidence>
<comment type="catalytic activity">
    <reaction evidence="5">
        <text>N(6)-[(R)-lipoyl]-L-lysyl-[protein] + pyruvate + H(+) = N(6)-[(R)-S(8)-acetyldihydrolipoyl]-L-lysyl-[protein] + CO2</text>
        <dbReference type="Rhea" id="RHEA:19189"/>
        <dbReference type="Rhea" id="RHEA-COMP:10474"/>
        <dbReference type="Rhea" id="RHEA-COMP:10478"/>
        <dbReference type="ChEBI" id="CHEBI:15361"/>
        <dbReference type="ChEBI" id="CHEBI:15378"/>
        <dbReference type="ChEBI" id="CHEBI:16526"/>
        <dbReference type="ChEBI" id="CHEBI:83099"/>
        <dbReference type="ChEBI" id="CHEBI:83111"/>
        <dbReference type="EC" id="1.2.4.1"/>
    </reaction>
</comment>
<dbReference type="EC" id="1.2.4.1" evidence="5"/>
<comment type="function">
    <text evidence="5">The pyruvate dehydrogenase complex catalyzes the overall conversion of pyruvate to acetyl-CoA and CO2.</text>
</comment>
<dbReference type="EMBL" id="MBFR01000092">
    <property type="protein sequence ID" value="PVU94413.1"/>
    <property type="molecule type" value="Genomic_DNA"/>
</dbReference>
<keyword evidence="4 5" id="KW-0670">Pyruvate</keyword>
<evidence type="ECO:0000256" key="5">
    <source>
        <dbReference type="RuleBase" id="RU364074"/>
    </source>
</evidence>
<evidence type="ECO:0000256" key="4">
    <source>
        <dbReference type="ARBA" id="ARBA00023317"/>
    </source>
</evidence>
<keyword evidence="8" id="KW-1185">Reference proteome</keyword>
<dbReference type="SMART" id="SM00861">
    <property type="entry name" value="Transket_pyr"/>
    <property type="match status" value="1"/>
</dbReference>
<dbReference type="InterPro" id="IPR009014">
    <property type="entry name" value="Transketo_C/PFOR_II"/>
</dbReference>
<dbReference type="InterPro" id="IPR029061">
    <property type="entry name" value="THDP-binding"/>
</dbReference>
<feature type="domain" description="Transketolase-like pyrimidine-binding" evidence="6">
    <location>
        <begin position="43"/>
        <end position="198"/>
    </location>
</feature>
<dbReference type="NCBIfam" id="NF006667">
    <property type="entry name" value="PRK09212.1"/>
    <property type="match status" value="1"/>
</dbReference>
<dbReference type="GO" id="GO:0006086">
    <property type="term" value="P:pyruvate decarboxylation to acetyl-CoA"/>
    <property type="evidence" value="ECO:0007669"/>
    <property type="project" value="InterPro"/>
</dbReference>
<sequence length="350" mass="38220">MFSKAFSSVFSASRVAASKIIPARATALTQAARVYSTAQTETITVREALNQAIDEEMTRDSKVFLLGEEVAQYNGAYKVSKGLLDKFGSQRVLDTPITEMGFTGLAIGAALSGLRPICEFMTFNFSMQAIDQVVNSAAKTRYMSAGGHSQDFTAWYGSVPGLKVISVYDAEDSKGLLKAAIRDENPVVFLENEMLYGTSFPLTKEMTDSDFILPIGKAKIMREGSDITVATHSRPVGFALEAAERLAKEGISVEVINLRSIRPLDMDSIIKSVKKTNHLVTVEQGFPMFGVCSEISAQIMESEAFDYLDAPVSRVTGADIPMPYAQNLEALSTPDTQVIYDEIKRVLNIK</sequence>
<gene>
    <name evidence="7" type="ORF">BB561_002572</name>
</gene>
<reference evidence="7 8" key="1">
    <citation type="journal article" date="2018" name="MBio">
        <title>Comparative Genomics Reveals the Core Gene Toolbox for the Fungus-Insect Symbiosis.</title>
        <authorList>
            <person name="Wang Y."/>
            <person name="Stata M."/>
            <person name="Wang W."/>
            <person name="Stajich J.E."/>
            <person name="White M.M."/>
            <person name="Moncalvo J.M."/>
        </authorList>
    </citation>
    <scope>NUCLEOTIDE SEQUENCE [LARGE SCALE GENOMIC DNA]</scope>
    <source>
        <strain evidence="7 8">SWE-8-4</strain>
    </source>
</reference>
<evidence type="ECO:0000256" key="3">
    <source>
        <dbReference type="ARBA" id="ARBA00023052"/>
    </source>
</evidence>
<comment type="caution">
    <text evidence="7">The sequence shown here is derived from an EMBL/GenBank/DDBJ whole genome shotgun (WGS) entry which is preliminary data.</text>
</comment>
<comment type="cofactor">
    <cofactor evidence="1 5">
        <name>thiamine diphosphate</name>
        <dbReference type="ChEBI" id="CHEBI:58937"/>
    </cofactor>
</comment>
<dbReference type="GO" id="GO:0004739">
    <property type="term" value="F:pyruvate dehydrogenase (acetyl-transferring) activity"/>
    <property type="evidence" value="ECO:0007669"/>
    <property type="project" value="UniProtKB-UniRule"/>
</dbReference>
<dbReference type="Gene3D" id="3.40.50.920">
    <property type="match status" value="1"/>
</dbReference>
<dbReference type="AlphaFoldDB" id="A0A2T9YPY1"/>
<dbReference type="STRING" id="133385.A0A2T9YPY1"/>
<dbReference type="SUPFAM" id="SSF52922">
    <property type="entry name" value="TK C-terminal domain-like"/>
    <property type="match status" value="1"/>
</dbReference>
<name>A0A2T9YPY1_9FUNG</name>
<proteinExistence type="predicted"/>
<dbReference type="Pfam" id="PF02780">
    <property type="entry name" value="Transketolase_C"/>
    <property type="match status" value="1"/>
</dbReference>
<dbReference type="Pfam" id="PF02779">
    <property type="entry name" value="Transket_pyr"/>
    <property type="match status" value="1"/>
</dbReference>
<evidence type="ECO:0000256" key="2">
    <source>
        <dbReference type="ARBA" id="ARBA00023002"/>
    </source>
</evidence>
<dbReference type="InterPro" id="IPR033248">
    <property type="entry name" value="Transketolase_C"/>
</dbReference>
<dbReference type="FunFam" id="3.40.50.920:FF:000001">
    <property type="entry name" value="Pyruvate dehydrogenase E1 beta subunit"/>
    <property type="match status" value="1"/>
</dbReference>
<dbReference type="InterPro" id="IPR027110">
    <property type="entry name" value="PDHB_mito-type"/>
</dbReference>
<dbReference type="PANTHER" id="PTHR11624:SF96">
    <property type="entry name" value="PYRUVATE DEHYDROGENASE E1 COMPONENT SUBUNIT BETA, MITOCHONDRIAL"/>
    <property type="match status" value="1"/>
</dbReference>
<keyword evidence="2 5" id="KW-0560">Oxidoreductase</keyword>
<dbReference type="PANTHER" id="PTHR11624">
    <property type="entry name" value="DEHYDROGENASE RELATED"/>
    <property type="match status" value="1"/>
</dbReference>
<dbReference type="InterPro" id="IPR005475">
    <property type="entry name" value="Transketolase-like_Pyr-bd"/>
</dbReference>
<dbReference type="OrthoDB" id="10266385at2759"/>
<dbReference type="Gene3D" id="3.40.50.970">
    <property type="match status" value="2"/>
</dbReference>
<keyword evidence="3 5" id="KW-0786">Thiamine pyrophosphate</keyword>
<evidence type="ECO:0000313" key="8">
    <source>
        <dbReference type="Proteomes" id="UP000245383"/>
    </source>
</evidence>
<protein>
    <recommendedName>
        <fullName evidence="5">Pyruvate dehydrogenase E1 component subunit beta</fullName>
        <ecNumber evidence="5">1.2.4.1</ecNumber>
    </recommendedName>
</protein>
<evidence type="ECO:0000256" key="1">
    <source>
        <dbReference type="ARBA" id="ARBA00001964"/>
    </source>
</evidence>
<organism evidence="7 8">
    <name type="scientific">Smittium simulii</name>
    <dbReference type="NCBI Taxonomy" id="133385"/>
    <lineage>
        <taxon>Eukaryota</taxon>
        <taxon>Fungi</taxon>
        <taxon>Fungi incertae sedis</taxon>
        <taxon>Zoopagomycota</taxon>
        <taxon>Kickxellomycotina</taxon>
        <taxon>Harpellomycetes</taxon>
        <taxon>Harpellales</taxon>
        <taxon>Legeriomycetaceae</taxon>
        <taxon>Smittium</taxon>
    </lineage>
</organism>
<dbReference type="SUPFAM" id="SSF52518">
    <property type="entry name" value="Thiamin diphosphate-binding fold (THDP-binding)"/>
    <property type="match status" value="1"/>
</dbReference>